<keyword evidence="2" id="KW-1185">Reference proteome</keyword>
<protein>
    <submittedName>
        <fullName evidence="1">Uncharacterized protein</fullName>
    </submittedName>
</protein>
<name>A0A8H6X4G6_9AGAR</name>
<proteinExistence type="predicted"/>
<evidence type="ECO:0000313" key="2">
    <source>
        <dbReference type="Proteomes" id="UP000620124"/>
    </source>
</evidence>
<sequence length="69" mass="7717">MREIGPVLIVEIKPPGNLRLPSAREEADIQIRRAFGTRLAFYKMAKGHQIVPDRILPDPTLLTDTGPLL</sequence>
<evidence type="ECO:0000313" key="1">
    <source>
        <dbReference type="EMBL" id="KAF7333997.1"/>
    </source>
</evidence>
<dbReference type="Proteomes" id="UP000620124">
    <property type="component" value="Unassembled WGS sequence"/>
</dbReference>
<organism evidence="1 2">
    <name type="scientific">Mycena venus</name>
    <dbReference type="NCBI Taxonomy" id="2733690"/>
    <lineage>
        <taxon>Eukaryota</taxon>
        <taxon>Fungi</taxon>
        <taxon>Dikarya</taxon>
        <taxon>Basidiomycota</taxon>
        <taxon>Agaricomycotina</taxon>
        <taxon>Agaricomycetes</taxon>
        <taxon>Agaricomycetidae</taxon>
        <taxon>Agaricales</taxon>
        <taxon>Marasmiineae</taxon>
        <taxon>Mycenaceae</taxon>
        <taxon>Mycena</taxon>
    </lineage>
</organism>
<reference evidence="1" key="1">
    <citation type="submission" date="2020-05" db="EMBL/GenBank/DDBJ databases">
        <title>Mycena genomes resolve the evolution of fungal bioluminescence.</title>
        <authorList>
            <person name="Tsai I.J."/>
        </authorList>
    </citation>
    <scope>NUCLEOTIDE SEQUENCE</scope>
    <source>
        <strain evidence="1">CCC161011</strain>
    </source>
</reference>
<comment type="caution">
    <text evidence="1">The sequence shown here is derived from an EMBL/GenBank/DDBJ whole genome shotgun (WGS) entry which is preliminary data.</text>
</comment>
<dbReference type="EMBL" id="JACAZI010000027">
    <property type="protein sequence ID" value="KAF7333997.1"/>
    <property type="molecule type" value="Genomic_DNA"/>
</dbReference>
<accession>A0A8H6X4G6</accession>
<dbReference type="OrthoDB" id="5362978at2759"/>
<gene>
    <name evidence="1" type="ORF">MVEN_02304300</name>
</gene>
<dbReference type="AlphaFoldDB" id="A0A8H6X4G6"/>